<dbReference type="InterPro" id="IPR015915">
    <property type="entry name" value="Kelch-typ_b-propeller"/>
</dbReference>
<dbReference type="Proteomes" id="UP000078512">
    <property type="component" value="Unassembled WGS sequence"/>
</dbReference>
<proteinExistence type="predicted"/>
<evidence type="ECO:0000256" key="1">
    <source>
        <dbReference type="SAM" id="Phobius"/>
    </source>
</evidence>
<accession>A0A197JXD8</accession>
<dbReference type="OrthoDB" id="432528at2759"/>
<name>A0A197JXD8_9FUNG</name>
<sequence>MVVFGGQLYLKDPRGSIFILDVPTLTWTQGPDIDYPLGRSSAACTVAGDNFVVWGGKNKTAMLDSTVFFNIKDNVWTDTFVLPGNNTGAIIGGVAAALVVLGFVGAVIYRRRNRKERVKGYHTSKADKYAIMYSQPHSEPDEHNPQAITMESLQFSHEPRHPEYITPQVPNDLFYLQDNAERGNNNPQFDPQLRYQAIPTSEQPKDPQFRMGAPQEDVYVQHGRPQDHRVNPRMVIVSPQTLAQMTQLQQQQALLLHQQHQ</sequence>
<evidence type="ECO:0000313" key="3">
    <source>
        <dbReference type="Proteomes" id="UP000078512"/>
    </source>
</evidence>
<protein>
    <recommendedName>
        <fullName evidence="4">Galactose oxidase</fullName>
    </recommendedName>
</protein>
<dbReference type="EMBL" id="KV442038">
    <property type="protein sequence ID" value="OAQ29987.1"/>
    <property type="molecule type" value="Genomic_DNA"/>
</dbReference>
<dbReference type="Gene3D" id="2.120.10.80">
    <property type="entry name" value="Kelch-type beta propeller"/>
    <property type="match status" value="1"/>
</dbReference>
<dbReference type="SUPFAM" id="SSF117281">
    <property type="entry name" value="Kelch motif"/>
    <property type="match status" value="1"/>
</dbReference>
<organism evidence="2 3">
    <name type="scientific">Linnemannia elongata AG-77</name>
    <dbReference type="NCBI Taxonomy" id="1314771"/>
    <lineage>
        <taxon>Eukaryota</taxon>
        <taxon>Fungi</taxon>
        <taxon>Fungi incertae sedis</taxon>
        <taxon>Mucoromycota</taxon>
        <taxon>Mortierellomycotina</taxon>
        <taxon>Mortierellomycetes</taxon>
        <taxon>Mortierellales</taxon>
        <taxon>Mortierellaceae</taxon>
        <taxon>Linnemannia</taxon>
    </lineage>
</organism>
<keyword evidence="3" id="KW-1185">Reference proteome</keyword>
<dbReference type="AlphaFoldDB" id="A0A197JXD8"/>
<evidence type="ECO:0008006" key="4">
    <source>
        <dbReference type="Google" id="ProtNLM"/>
    </source>
</evidence>
<reference evidence="2 3" key="1">
    <citation type="submission" date="2016-05" db="EMBL/GenBank/DDBJ databases">
        <title>Genome sequencing reveals origins of a unique bacterial endosymbiosis in the earliest lineages of terrestrial Fungi.</title>
        <authorList>
            <consortium name="DOE Joint Genome Institute"/>
            <person name="Uehling J."/>
            <person name="Gryganskyi A."/>
            <person name="Hameed K."/>
            <person name="Tschaplinski T."/>
            <person name="Misztal P."/>
            <person name="Wu S."/>
            <person name="Desiro A."/>
            <person name="Vande Pol N."/>
            <person name="Du Z.-Y."/>
            <person name="Zienkiewicz A."/>
            <person name="Zienkiewicz K."/>
            <person name="Morin E."/>
            <person name="Tisserant E."/>
            <person name="Splivallo R."/>
            <person name="Hainaut M."/>
            <person name="Henrissat B."/>
            <person name="Ohm R."/>
            <person name="Kuo A."/>
            <person name="Yan J."/>
            <person name="Lipzen A."/>
            <person name="Nolan M."/>
            <person name="Labutti K."/>
            <person name="Barry K."/>
            <person name="Goldstein A."/>
            <person name="Labbe J."/>
            <person name="Schadt C."/>
            <person name="Tuskan G."/>
            <person name="Grigoriev I."/>
            <person name="Martin F."/>
            <person name="Vilgalys R."/>
            <person name="Bonito G."/>
        </authorList>
    </citation>
    <scope>NUCLEOTIDE SEQUENCE [LARGE SCALE GENOMIC DNA]</scope>
    <source>
        <strain evidence="2 3">AG-77</strain>
    </source>
</reference>
<keyword evidence="1" id="KW-0472">Membrane</keyword>
<evidence type="ECO:0000313" key="2">
    <source>
        <dbReference type="EMBL" id="OAQ29987.1"/>
    </source>
</evidence>
<feature type="transmembrane region" description="Helical" evidence="1">
    <location>
        <begin position="89"/>
        <end position="109"/>
    </location>
</feature>
<gene>
    <name evidence="2" type="ORF">K457DRAFT_137526</name>
</gene>
<keyword evidence="1" id="KW-1133">Transmembrane helix</keyword>
<dbReference type="CDD" id="cd12087">
    <property type="entry name" value="TM_EGFR-like"/>
    <property type="match status" value="1"/>
</dbReference>
<keyword evidence="1" id="KW-0812">Transmembrane</keyword>